<protein>
    <submittedName>
        <fullName evidence="1">Uncharacterized protein</fullName>
    </submittedName>
</protein>
<organism evidence="1 2">
    <name type="scientific">Puccinia striiformis f. sp. tritici</name>
    <dbReference type="NCBI Taxonomy" id="168172"/>
    <lineage>
        <taxon>Eukaryota</taxon>
        <taxon>Fungi</taxon>
        <taxon>Dikarya</taxon>
        <taxon>Basidiomycota</taxon>
        <taxon>Pucciniomycotina</taxon>
        <taxon>Pucciniomycetes</taxon>
        <taxon>Pucciniales</taxon>
        <taxon>Pucciniaceae</taxon>
        <taxon>Puccinia</taxon>
    </lineage>
</organism>
<comment type="caution">
    <text evidence="1">The sequence shown here is derived from an EMBL/GenBank/DDBJ whole genome shotgun (WGS) entry which is preliminary data.</text>
</comment>
<reference evidence="1 2" key="3">
    <citation type="journal article" date="2022" name="Microbiol. Spectr.">
        <title>Folding features and dynamics of 3D genome architecture in plant fungal pathogens.</title>
        <authorList>
            <person name="Xia C."/>
        </authorList>
    </citation>
    <scope>NUCLEOTIDE SEQUENCE [LARGE SCALE GENOMIC DNA]</scope>
    <source>
        <strain evidence="1 2">93-210</strain>
    </source>
</reference>
<proteinExistence type="predicted"/>
<reference evidence="2" key="1">
    <citation type="journal article" date="2018" name="BMC Genomics">
        <title>Genomic insights into host adaptation between the wheat stripe rust pathogen (Puccinia striiformis f. sp. tritici) and the barley stripe rust pathogen (Puccinia striiformis f. sp. hordei).</title>
        <authorList>
            <person name="Xia C."/>
            <person name="Wang M."/>
            <person name="Yin C."/>
            <person name="Cornejo O.E."/>
            <person name="Hulbert S.H."/>
            <person name="Chen X."/>
        </authorList>
    </citation>
    <scope>NUCLEOTIDE SEQUENCE [LARGE SCALE GENOMIC DNA]</scope>
    <source>
        <strain evidence="2">93-210</strain>
    </source>
</reference>
<sequence>MLCHLRTPAIKKSDNPPCQIQLLKKIADKLSDKKEESLKAAIGALAQEKYKQPAKPLQIEAVYNLACGRNTFLLAGACLLTRNNKSILLMSATSPPIAIEGIKKSLKLEPHNLTIVQGELTRPKIQIICVHITESMALCGHLLLVFPSKANVSDDSIFPTLIYSGYIPLSMDNPNYKREQECKKNAGFAACMCSNCTPAEGLMSRIKTMDIHNMEEMILRYWPAPAPLVTTTKRKRATGGNGGTSATRKEKKTQLAASKNLV</sequence>
<dbReference type="Proteomes" id="UP001060170">
    <property type="component" value="Chromosome 16"/>
</dbReference>
<gene>
    <name evidence="1" type="ORF">MJO28_015141</name>
</gene>
<evidence type="ECO:0000313" key="2">
    <source>
        <dbReference type="Proteomes" id="UP001060170"/>
    </source>
</evidence>
<evidence type="ECO:0000313" key="1">
    <source>
        <dbReference type="EMBL" id="KAI7938221.1"/>
    </source>
</evidence>
<dbReference type="EMBL" id="CM045880">
    <property type="protein sequence ID" value="KAI7938221.1"/>
    <property type="molecule type" value="Genomic_DNA"/>
</dbReference>
<name>A0ACC0DSC7_9BASI</name>
<keyword evidence="2" id="KW-1185">Reference proteome</keyword>
<accession>A0ACC0DSC7</accession>
<reference evidence="2" key="2">
    <citation type="journal article" date="2018" name="Mol. Plant Microbe Interact.">
        <title>Genome sequence resources for the wheat stripe rust pathogen (Puccinia striiformis f. sp. tritici) and the barley stripe rust pathogen (Puccinia striiformis f. sp. hordei).</title>
        <authorList>
            <person name="Xia C."/>
            <person name="Wang M."/>
            <person name="Yin C."/>
            <person name="Cornejo O.E."/>
            <person name="Hulbert S.H."/>
            <person name="Chen X."/>
        </authorList>
    </citation>
    <scope>NUCLEOTIDE SEQUENCE [LARGE SCALE GENOMIC DNA]</scope>
    <source>
        <strain evidence="2">93-210</strain>
    </source>
</reference>